<sequence length="451" mass="50104">MASPDYQPDLQEEELEQTQQTQLSTQQYSQTEADQPDTDTHLWGFLLPCSPRLRQLDFWRMQPTYTIGRGHDNAIRLPGMRISNKHCIIRWDGNSPTSQVIVKDLSTNGTFINGVKIGQGNSSLLTNGSEIAFGSLHPQVQGDSLEDYRFVFRFTASGPPRDGLWAHYDVSHELGTGSFATVHKALSRRTGQFVAVKMIRSNKLASPLPADPNRDEDRSVNAATNNRSASFAREIQILSDLRHPNICQLIETFWSATEISEGNGSPPGDMALTRSGYVALVLELVEGGDLLEYILKHEGLDETASRFVTYQLCDALAYIHGQGVAHRDLKPENVLLTKDDPPVVKVADFGLAKYIDSLTMLKTMCGTPSYLAPEVVQNNVGGYGHGVDSWSVGVIVFSMLTLQSPFIENEDADIRVRIETRTTDWSMLRKCGISDFRTSFVGSWRSDPTSE</sequence>
<reference evidence="1" key="2">
    <citation type="journal article" date="2020" name="Nat. Commun.">
        <title>Large-scale genome sequencing of mycorrhizal fungi provides insights into the early evolution of symbiotic traits.</title>
        <authorList>
            <person name="Miyauchi S."/>
            <person name="Kiss E."/>
            <person name="Kuo A."/>
            <person name="Drula E."/>
            <person name="Kohler A."/>
            <person name="Sanchez-Garcia M."/>
            <person name="Morin E."/>
            <person name="Andreopoulos B."/>
            <person name="Barry K.W."/>
            <person name="Bonito G."/>
            <person name="Buee M."/>
            <person name="Carver A."/>
            <person name="Chen C."/>
            <person name="Cichocki N."/>
            <person name="Clum A."/>
            <person name="Culley D."/>
            <person name="Crous P.W."/>
            <person name="Fauchery L."/>
            <person name="Girlanda M."/>
            <person name="Hayes R.D."/>
            <person name="Keri Z."/>
            <person name="LaButti K."/>
            <person name="Lipzen A."/>
            <person name="Lombard V."/>
            <person name="Magnuson J."/>
            <person name="Maillard F."/>
            <person name="Murat C."/>
            <person name="Nolan M."/>
            <person name="Ohm R.A."/>
            <person name="Pangilinan J."/>
            <person name="Pereira M.F."/>
            <person name="Perotto S."/>
            <person name="Peter M."/>
            <person name="Pfister S."/>
            <person name="Riley R."/>
            <person name="Sitrit Y."/>
            <person name="Stielow J.B."/>
            <person name="Szollosi G."/>
            <person name="Zifcakova L."/>
            <person name="Stursova M."/>
            <person name="Spatafora J.W."/>
            <person name="Tedersoo L."/>
            <person name="Vaario L.M."/>
            <person name="Yamada A."/>
            <person name="Yan M."/>
            <person name="Wang P."/>
            <person name="Xu J."/>
            <person name="Bruns T."/>
            <person name="Baldrian P."/>
            <person name="Vilgalys R."/>
            <person name="Dunand C."/>
            <person name="Henrissat B."/>
            <person name="Grigoriev I.V."/>
            <person name="Hibbett D."/>
            <person name="Nagy L.G."/>
            <person name="Martin F.M."/>
        </authorList>
    </citation>
    <scope>NUCLEOTIDE SEQUENCE</scope>
    <source>
        <strain evidence="1">P2</strain>
    </source>
</reference>
<organism evidence="1 2">
    <name type="scientific">Thelephora ganbajun</name>
    <name type="common">Ganba fungus</name>
    <dbReference type="NCBI Taxonomy" id="370292"/>
    <lineage>
        <taxon>Eukaryota</taxon>
        <taxon>Fungi</taxon>
        <taxon>Dikarya</taxon>
        <taxon>Basidiomycota</taxon>
        <taxon>Agaricomycotina</taxon>
        <taxon>Agaricomycetes</taxon>
        <taxon>Thelephorales</taxon>
        <taxon>Thelephoraceae</taxon>
        <taxon>Thelephora</taxon>
    </lineage>
</organism>
<evidence type="ECO:0000313" key="1">
    <source>
        <dbReference type="EMBL" id="KAF9650876.1"/>
    </source>
</evidence>
<comment type="caution">
    <text evidence="1">The sequence shown here is derived from an EMBL/GenBank/DDBJ whole genome shotgun (WGS) entry which is preliminary data.</text>
</comment>
<evidence type="ECO:0000313" key="2">
    <source>
        <dbReference type="Proteomes" id="UP000886501"/>
    </source>
</evidence>
<accession>A0ACB6ZN90</accession>
<dbReference type="Proteomes" id="UP000886501">
    <property type="component" value="Unassembled WGS sequence"/>
</dbReference>
<name>A0ACB6ZN90_THEGA</name>
<gene>
    <name evidence="1" type="ORF">BDM02DRAFT_1211369</name>
</gene>
<reference evidence="1" key="1">
    <citation type="submission" date="2019-10" db="EMBL/GenBank/DDBJ databases">
        <authorList>
            <consortium name="DOE Joint Genome Institute"/>
            <person name="Kuo A."/>
            <person name="Miyauchi S."/>
            <person name="Kiss E."/>
            <person name="Drula E."/>
            <person name="Kohler A."/>
            <person name="Sanchez-Garcia M."/>
            <person name="Andreopoulos B."/>
            <person name="Barry K.W."/>
            <person name="Bonito G."/>
            <person name="Buee M."/>
            <person name="Carver A."/>
            <person name="Chen C."/>
            <person name="Cichocki N."/>
            <person name="Clum A."/>
            <person name="Culley D."/>
            <person name="Crous P.W."/>
            <person name="Fauchery L."/>
            <person name="Girlanda M."/>
            <person name="Hayes R."/>
            <person name="Keri Z."/>
            <person name="Labutti K."/>
            <person name="Lipzen A."/>
            <person name="Lombard V."/>
            <person name="Magnuson J."/>
            <person name="Maillard F."/>
            <person name="Morin E."/>
            <person name="Murat C."/>
            <person name="Nolan M."/>
            <person name="Ohm R."/>
            <person name="Pangilinan J."/>
            <person name="Pereira M."/>
            <person name="Perotto S."/>
            <person name="Peter M."/>
            <person name="Riley R."/>
            <person name="Sitrit Y."/>
            <person name="Stielow B."/>
            <person name="Szollosi G."/>
            <person name="Zifcakova L."/>
            <person name="Stursova M."/>
            <person name="Spatafora J.W."/>
            <person name="Tedersoo L."/>
            <person name="Vaario L.-M."/>
            <person name="Yamada A."/>
            <person name="Yan M."/>
            <person name="Wang P."/>
            <person name="Xu J."/>
            <person name="Bruns T."/>
            <person name="Baldrian P."/>
            <person name="Vilgalys R."/>
            <person name="Henrissat B."/>
            <person name="Grigoriev I.V."/>
            <person name="Hibbett D."/>
            <person name="Nagy L.G."/>
            <person name="Martin F.M."/>
        </authorList>
    </citation>
    <scope>NUCLEOTIDE SEQUENCE</scope>
    <source>
        <strain evidence="1">P2</strain>
    </source>
</reference>
<keyword evidence="2" id="KW-1185">Reference proteome</keyword>
<dbReference type="EMBL" id="MU117980">
    <property type="protein sequence ID" value="KAF9650876.1"/>
    <property type="molecule type" value="Genomic_DNA"/>
</dbReference>
<protein>
    <submittedName>
        <fullName evidence="1">Kinase-like protein</fullName>
    </submittedName>
</protein>
<proteinExistence type="predicted"/>